<dbReference type="InterPro" id="IPR036291">
    <property type="entry name" value="NAD(P)-bd_dom_sf"/>
</dbReference>
<dbReference type="InterPro" id="IPR013154">
    <property type="entry name" value="ADH-like_N"/>
</dbReference>
<dbReference type="InterPro" id="IPR047122">
    <property type="entry name" value="Trans-enoyl_RdTase-like"/>
</dbReference>
<gene>
    <name evidence="2" type="ORF">JR316_007626</name>
</gene>
<dbReference type="SUPFAM" id="SSF50129">
    <property type="entry name" value="GroES-like"/>
    <property type="match status" value="1"/>
</dbReference>
<name>A0A8H7XXI3_PSICU</name>
<dbReference type="PANTHER" id="PTHR45348">
    <property type="entry name" value="HYPOTHETICAL OXIDOREDUCTASE (EUROFUNG)"/>
    <property type="match status" value="1"/>
</dbReference>
<organism evidence="2">
    <name type="scientific">Psilocybe cubensis</name>
    <name type="common">Psychedelic mushroom</name>
    <name type="synonym">Stropharia cubensis</name>
    <dbReference type="NCBI Taxonomy" id="181762"/>
    <lineage>
        <taxon>Eukaryota</taxon>
        <taxon>Fungi</taxon>
        <taxon>Dikarya</taxon>
        <taxon>Basidiomycota</taxon>
        <taxon>Agaricomycotina</taxon>
        <taxon>Agaricomycetes</taxon>
        <taxon>Agaricomycetidae</taxon>
        <taxon>Agaricales</taxon>
        <taxon>Agaricineae</taxon>
        <taxon>Strophariaceae</taxon>
        <taxon>Psilocybe</taxon>
    </lineage>
</organism>
<comment type="caution">
    <text evidence="2">The sequence shown here is derived from an EMBL/GenBank/DDBJ whole genome shotgun (WGS) entry which is preliminary data.</text>
</comment>
<evidence type="ECO:0000313" key="2">
    <source>
        <dbReference type="EMBL" id="KAG5167279.1"/>
    </source>
</evidence>
<protein>
    <recommendedName>
        <fullName evidence="1">Enoyl reductase (ER) domain-containing protein</fullName>
    </recommendedName>
</protein>
<dbReference type="SMART" id="SM00829">
    <property type="entry name" value="PKS_ER"/>
    <property type="match status" value="1"/>
</dbReference>
<proteinExistence type="predicted"/>
<dbReference type="CDD" id="cd08249">
    <property type="entry name" value="enoyl_reductase_like"/>
    <property type="match status" value="1"/>
</dbReference>
<dbReference type="InterPro" id="IPR020843">
    <property type="entry name" value="ER"/>
</dbReference>
<dbReference type="SUPFAM" id="SSF51735">
    <property type="entry name" value="NAD(P)-binding Rossmann-fold domains"/>
    <property type="match status" value="1"/>
</dbReference>
<reference evidence="2" key="1">
    <citation type="submission" date="2021-02" db="EMBL/GenBank/DDBJ databases">
        <title>Psilocybe cubensis genome.</title>
        <authorList>
            <person name="Mckernan K.J."/>
            <person name="Crawford S."/>
            <person name="Trippe A."/>
            <person name="Kane L.T."/>
            <person name="Mclaughlin S."/>
        </authorList>
    </citation>
    <scope>NUCLEOTIDE SEQUENCE [LARGE SCALE GENOMIC DNA]</scope>
    <source>
        <strain evidence="2">MGC-MH-2018</strain>
    </source>
</reference>
<accession>A0A8H7XXI3</accession>
<sequence>MPNTSRQHLAAMVPSVGAPFVIEPRSTPTPGPNEVLIEVKSVAVNPLDYFQRYTGFHIDVFPAIIGSDVGGTIIEVGSSVSLELKPGTRVSAFAPTFLLNGSPNYGAFQERVLVPDHFVTPLPNGRVSFNEASILPMALLTAWTGIVYQLGIPTSTTPYKPSDKQGLLIWSGASSVGTMVIQIAKLLGFTTYVTASKKSNTLMDDIDKAVKEDGVTVQLAYHTTGDLQDTLKVLQRVKGNGIAKVASAPALTEESPKTNDIEIGFVAPTSSGPKFDEVIDFVFRVWLKERLERAEFSPSPRVQVIGKGLGSLQLALEE</sequence>
<dbReference type="Gene3D" id="3.40.50.720">
    <property type="entry name" value="NAD(P)-binding Rossmann-like Domain"/>
    <property type="match status" value="1"/>
</dbReference>
<dbReference type="EMBL" id="JAFIQS010000007">
    <property type="protein sequence ID" value="KAG5167279.1"/>
    <property type="molecule type" value="Genomic_DNA"/>
</dbReference>
<dbReference type="InterPro" id="IPR011032">
    <property type="entry name" value="GroES-like_sf"/>
</dbReference>
<dbReference type="AlphaFoldDB" id="A0A8H7XXI3"/>
<dbReference type="PANTHER" id="PTHR45348:SF2">
    <property type="entry name" value="ZINC-TYPE ALCOHOL DEHYDROGENASE-LIKE PROTEIN C2E1P3.01"/>
    <property type="match status" value="1"/>
</dbReference>
<dbReference type="Pfam" id="PF08240">
    <property type="entry name" value="ADH_N"/>
    <property type="match status" value="1"/>
</dbReference>
<dbReference type="Gene3D" id="3.90.180.10">
    <property type="entry name" value="Medium-chain alcohol dehydrogenases, catalytic domain"/>
    <property type="match status" value="1"/>
</dbReference>
<feature type="domain" description="Enoyl reductase (ER)" evidence="1">
    <location>
        <begin position="17"/>
        <end position="316"/>
    </location>
</feature>
<dbReference type="GO" id="GO:0016651">
    <property type="term" value="F:oxidoreductase activity, acting on NAD(P)H"/>
    <property type="evidence" value="ECO:0007669"/>
    <property type="project" value="InterPro"/>
</dbReference>
<evidence type="ECO:0000259" key="1">
    <source>
        <dbReference type="SMART" id="SM00829"/>
    </source>
</evidence>